<dbReference type="SMART" id="SM00671">
    <property type="entry name" value="SEL1"/>
    <property type="match status" value="5"/>
</dbReference>
<dbReference type="InterPro" id="IPR050767">
    <property type="entry name" value="Sel1_AlgK"/>
</dbReference>
<accession>A0A3B0ZSP9</accession>
<gene>
    <name evidence="1" type="ORF">MNBD_GAMMA21-2111</name>
</gene>
<dbReference type="Pfam" id="PF08238">
    <property type="entry name" value="Sel1"/>
    <property type="match status" value="6"/>
</dbReference>
<evidence type="ECO:0000313" key="1">
    <source>
        <dbReference type="EMBL" id="VAW91113.1"/>
    </source>
</evidence>
<dbReference type="AlphaFoldDB" id="A0A3B0ZSP9"/>
<name>A0A3B0ZSP9_9ZZZZ</name>
<protein>
    <recommendedName>
        <fullName evidence="2">TETRATRICOPEPTIDE REPEAT FAMILY PROTEIN</fullName>
    </recommendedName>
</protein>
<proteinExistence type="predicted"/>
<dbReference type="SUPFAM" id="SSF81901">
    <property type="entry name" value="HCP-like"/>
    <property type="match status" value="2"/>
</dbReference>
<dbReference type="EMBL" id="UOFR01000009">
    <property type="protein sequence ID" value="VAW91113.1"/>
    <property type="molecule type" value="Genomic_DNA"/>
</dbReference>
<sequence>MNTIKQLILVTVLMWTTVSAQALNVADLAISEIQLEACSDLPKVAYSDVRSAIFRRHFDKALDLLGQPKDSSEPEHKYLFGKIHYLQAYENVNNRSAVVADALHLQPARKYIDQAAKQGFAEAIYDQAVLLTPPDEEQKKNNLLKSAADKKNIPAMLMLAEIMFLKAKTFEDRIEAQSLILQAANIDTDAKIRLASYYLHEDSRLNNVTGYDKDINKAIQFLYSATAKCNSSAAYKLYQMSKNEHKPNDLPASRAIYWLEISARLNSIKAQGALAEYYNANNYHDKARLWALRAAEHDNLKGLLTLGKMYYQGNGRDKDLPKALGYYEKAYQVDQTNRLVQNQLGIMYYRGEGGDVDFRKAADMCKLAANKGQAGCQYYLGLMYVNGEGVTQDIDAGIDWMKKSAAQDFNIAKNWLRENW</sequence>
<dbReference type="InterPro" id="IPR011990">
    <property type="entry name" value="TPR-like_helical_dom_sf"/>
</dbReference>
<dbReference type="PANTHER" id="PTHR11102">
    <property type="entry name" value="SEL-1-LIKE PROTEIN"/>
    <property type="match status" value="1"/>
</dbReference>
<dbReference type="Gene3D" id="1.25.40.10">
    <property type="entry name" value="Tetratricopeptide repeat domain"/>
    <property type="match status" value="2"/>
</dbReference>
<dbReference type="InterPro" id="IPR006597">
    <property type="entry name" value="Sel1-like"/>
</dbReference>
<reference evidence="1" key="1">
    <citation type="submission" date="2018-06" db="EMBL/GenBank/DDBJ databases">
        <authorList>
            <person name="Zhirakovskaya E."/>
        </authorList>
    </citation>
    <scope>NUCLEOTIDE SEQUENCE</scope>
</reference>
<dbReference type="PANTHER" id="PTHR11102:SF160">
    <property type="entry name" value="ERAD-ASSOCIATED E3 UBIQUITIN-PROTEIN LIGASE COMPONENT HRD3"/>
    <property type="match status" value="1"/>
</dbReference>
<evidence type="ECO:0008006" key="2">
    <source>
        <dbReference type="Google" id="ProtNLM"/>
    </source>
</evidence>
<organism evidence="1">
    <name type="scientific">hydrothermal vent metagenome</name>
    <dbReference type="NCBI Taxonomy" id="652676"/>
    <lineage>
        <taxon>unclassified sequences</taxon>
        <taxon>metagenomes</taxon>
        <taxon>ecological metagenomes</taxon>
    </lineage>
</organism>